<feature type="region of interest" description="Disordered" evidence="1">
    <location>
        <begin position="60"/>
        <end position="90"/>
    </location>
</feature>
<evidence type="ECO:0000313" key="2">
    <source>
        <dbReference type="EMBL" id="PON23956.1"/>
    </source>
</evidence>
<dbReference type="EMBL" id="JPDN02000026">
    <property type="protein sequence ID" value="PON23956.1"/>
    <property type="molecule type" value="Genomic_DNA"/>
</dbReference>
<sequence>SWGSTWAKPYRCLFRGPAACLPLIHGVASPLCAIRMYTSRKPWSPPVCCMSDRPGGPECTHGARASSSASTLAQPRRRPYGVARRWGPWQ</sequence>
<dbReference type="AlphaFoldDB" id="A0A2P4ZI38"/>
<proteinExistence type="predicted"/>
<feature type="non-terminal residue" evidence="2">
    <location>
        <position position="1"/>
    </location>
</feature>
<name>A0A2P4ZI38_9HYPO</name>
<evidence type="ECO:0000313" key="3">
    <source>
        <dbReference type="Proteomes" id="UP000054821"/>
    </source>
</evidence>
<dbReference type="RefSeq" id="XP_024405219.1">
    <property type="nucleotide sequence ID" value="XM_024550053.1"/>
</dbReference>
<comment type="caution">
    <text evidence="2">The sequence shown here is derived from an EMBL/GenBank/DDBJ whole genome shotgun (WGS) entry which is preliminary data.</text>
</comment>
<reference evidence="2 3" key="1">
    <citation type="journal article" date="2016" name="Genome Announc.">
        <title>Draft Whole-Genome Sequence of Trichoderma gamsii T6085, a Promising Biocontrol Agent of Fusarium Head Blight on Wheat.</title>
        <authorList>
            <person name="Baroncelli R."/>
            <person name="Zapparata A."/>
            <person name="Piaggeschi G."/>
            <person name="Sarrocco S."/>
            <person name="Vannacci G."/>
        </authorList>
    </citation>
    <scope>NUCLEOTIDE SEQUENCE [LARGE SCALE GENOMIC DNA]</scope>
    <source>
        <strain evidence="2 3">T6085</strain>
    </source>
</reference>
<keyword evidence="3" id="KW-1185">Reference proteome</keyword>
<organism evidence="2 3">
    <name type="scientific">Trichoderma gamsii</name>
    <dbReference type="NCBI Taxonomy" id="398673"/>
    <lineage>
        <taxon>Eukaryota</taxon>
        <taxon>Fungi</taxon>
        <taxon>Dikarya</taxon>
        <taxon>Ascomycota</taxon>
        <taxon>Pezizomycotina</taxon>
        <taxon>Sordariomycetes</taxon>
        <taxon>Hypocreomycetidae</taxon>
        <taxon>Hypocreales</taxon>
        <taxon>Hypocreaceae</taxon>
        <taxon>Trichoderma</taxon>
    </lineage>
</organism>
<dbReference type="Proteomes" id="UP000054821">
    <property type="component" value="Unassembled WGS sequence"/>
</dbReference>
<dbReference type="GeneID" id="36347690"/>
<gene>
    <name evidence="2" type="ORF">TGAM01_v207284</name>
</gene>
<accession>A0A2P4ZI38</accession>
<evidence type="ECO:0000256" key="1">
    <source>
        <dbReference type="SAM" id="MobiDB-lite"/>
    </source>
</evidence>
<protein>
    <submittedName>
        <fullName evidence="2">Uncharacterized protein</fullName>
    </submittedName>
</protein>